<dbReference type="GO" id="GO:0005829">
    <property type="term" value="C:cytosol"/>
    <property type="evidence" value="ECO:0007669"/>
    <property type="project" value="TreeGrafter"/>
</dbReference>
<dbReference type="SUPFAM" id="SSF53850">
    <property type="entry name" value="Periplasmic binding protein-like II"/>
    <property type="match status" value="1"/>
</dbReference>
<dbReference type="PANTHER" id="PTHR30419">
    <property type="entry name" value="HTH-TYPE TRANSCRIPTIONAL REGULATOR YBHD"/>
    <property type="match status" value="1"/>
</dbReference>
<dbReference type="InterPro" id="IPR000847">
    <property type="entry name" value="LysR_HTH_N"/>
</dbReference>
<accession>A0A2M9BVR2</accession>
<evidence type="ECO:0000313" key="6">
    <source>
        <dbReference type="EMBL" id="PJJ62047.1"/>
    </source>
</evidence>
<dbReference type="GO" id="GO:0003677">
    <property type="term" value="F:DNA binding"/>
    <property type="evidence" value="ECO:0007669"/>
    <property type="project" value="UniProtKB-KW"/>
</dbReference>
<dbReference type="InterPro" id="IPR005119">
    <property type="entry name" value="LysR_subst-bd"/>
</dbReference>
<dbReference type="InterPro" id="IPR050950">
    <property type="entry name" value="HTH-type_LysR_regulators"/>
</dbReference>
<dbReference type="RefSeq" id="WP_100344650.1">
    <property type="nucleotide sequence ID" value="NZ_PGFB01000003.1"/>
</dbReference>
<name>A0A2M9BVR2_9MICO</name>
<reference evidence="6 7" key="1">
    <citation type="submission" date="2017-11" db="EMBL/GenBank/DDBJ databases">
        <title>Genomic Encyclopedia of Archaeal and Bacterial Type Strains, Phase II (KMG-II): From Individual Species to Whole Genera.</title>
        <authorList>
            <person name="Goeker M."/>
        </authorList>
    </citation>
    <scope>NUCLEOTIDE SEQUENCE [LARGE SCALE GENOMIC DNA]</scope>
    <source>
        <strain evidence="6 7">DSM 25625</strain>
    </source>
</reference>
<feature type="domain" description="HTH lysR-type" evidence="5">
    <location>
        <begin position="1"/>
        <end position="58"/>
    </location>
</feature>
<evidence type="ECO:0000259" key="5">
    <source>
        <dbReference type="PROSITE" id="PS50931"/>
    </source>
</evidence>
<evidence type="ECO:0000313" key="7">
    <source>
        <dbReference type="Proteomes" id="UP000230161"/>
    </source>
</evidence>
<dbReference type="SUPFAM" id="SSF46785">
    <property type="entry name" value="Winged helix' DNA-binding domain"/>
    <property type="match status" value="1"/>
</dbReference>
<proteinExistence type="inferred from homology"/>
<dbReference type="PROSITE" id="PS50931">
    <property type="entry name" value="HTH_LYSR"/>
    <property type="match status" value="1"/>
</dbReference>
<keyword evidence="7" id="KW-1185">Reference proteome</keyword>
<evidence type="ECO:0000256" key="3">
    <source>
        <dbReference type="ARBA" id="ARBA00023125"/>
    </source>
</evidence>
<dbReference type="OrthoDB" id="3636008at2"/>
<keyword evidence="2" id="KW-0805">Transcription regulation</keyword>
<dbReference type="Pfam" id="PF00126">
    <property type="entry name" value="HTH_1"/>
    <property type="match status" value="1"/>
</dbReference>
<dbReference type="PRINTS" id="PR00039">
    <property type="entry name" value="HTHLYSR"/>
</dbReference>
<evidence type="ECO:0000256" key="1">
    <source>
        <dbReference type="ARBA" id="ARBA00009437"/>
    </source>
</evidence>
<dbReference type="GO" id="GO:0003700">
    <property type="term" value="F:DNA-binding transcription factor activity"/>
    <property type="evidence" value="ECO:0007669"/>
    <property type="project" value="InterPro"/>
</dbReference>
<dbReference type="PANTHER" id="PTHR30419:SF31">
    <property type="entry name" value="BLR3139 PROTEIN"/>
    <property type="match status" value="1"/>
</dbReference>
<dbReference type="FunFam" id="1.10.10.10:FF:000001">
    <property type="entry name" value="LysR family transcriptional regulator"/>
    <property type="match status" value="1"/>
</dbReference>
<comment type="similarity">
    <text evidence="1">Belongs to the LysR transcriptional regulatory family.</text>
</comment>
<organism evidence="6 7">
    <name type="scientific">Compostimonas suwonensis</name>
    <dbReference type="NCBI Taxonomy" id="1048394"/>
    <lineage>
        <taxon>Bacteria</taxon>
        <taxon>Bacillati</taxon>
        <taxon>Actinomycetota</taxon>
        <taxon>Actinomycetes</taxon>
        <taxon>Micrococcales</taxon>
        <taxon>Microbacteriaceae</taxon>
        <taxon>Compostimonas</taxon>
    </lineage>
</organism>
<keyword evidence="3 6" id="KW-0238">DNA-binding</keyword>
<dbReference type="Gene3D" id="1.10.10.10">
    <property type="entry name" value="Winged helix-like DNA-binding domain superfamily/Winged helix DNA-binding domain"/>
    <property type="match status" value="1"/>
</dbReference>
<dbReference type="Gene3D" id="3.40.190.290">
    <property type="match status" value="1"/>
</dbReference>
<dbReference type="Proteomes" id="UP000230161">
    <property type="component" value="Unassembled WGS sequence"/>
</dbReference>
<comment type="caution">
    <text evidence="6">The sequence shown here is derived from an EMBL/GenBank/DDBJ whole genome shotgun (WGS) entry which is preliminary data.</text>
</comment>
<protein>
    <submittedName>
        <fullName evidence="6">DNA-binding transcriptional LysR family regulator</fullName>
    </submittedName>
</protein>
<dbReference type="Pfam" id="PF03466">
    <property type="entry name" value="LysR_substrate"/>
    <property type="match status" value="1"/>
</dbReference>
<sequence>MDVRQMEYLIALADEQQFTRAAAVCGVSQSGLSAAIRSLEDELGTPLFTRTTRRVDPTDAGLALLPFARAALAQLTAGRDAVVRATNSPSGRLRVGAEQCLGVIDVPPLLERFHRRYPLVDIHFTQAGSHDLVSHVRAGELDVAFVATTEHLATANSVELGRRPVVLLTPPDHPLAAAPEAEWEQLRDRDFIDFRETWGVRSLNDAACATHAVARRVRCTVDDIHTLLDLIHRGLGIALVPQHVAAKPQATGLATIHLPAASTPEWIVSAITSTQAEASASLLLEIVESDHSSDLVHA</sequence>
<gene>
    <name evidence="6" type="ORF">CLV54_1840</name>
</gene>
<dbReference type="EMBL" id="PGFB01000003">
    <property type="protein sequence ID" value="PJJ62047.1"/>
    <property type="molecule type" value="Genomic_DNA"/>
</dbReference>
<dbReference type="InterPro" id="IPR036390">
    <property type="entry name" value="WH_DNA-bd_sf"/>
</dbReference>
<dbReference type="AlphaFoldDB" id="A0A2M9BVR2"/>
<dbReference type="InterPro" id="IPR036388">
    <property type="entry name" value="WH-like_DNA-bd_sf"/>
</dbReference>
<evidence type="ECO:0000256" key="4">
    <source>
        <dbReference type="ARBA" id="ARBA00023163"/>
    </source>
</evidence>
<keyword evidence="4" id="KW-0804">Transcription</keyword>
<evidence type="ECO:0000256" key="2">
    <source>
        <dbReference type="ARBA" id="ARBA00023015"/>
    </source>
</evidence>